<comment type="caution">
    <text evidence="1">The sequence shown here is derived from an EMBL/GenBank/DDBJ whole genome shotgun (WGS) entry which is preliminary data.</text>
</comment>
<evidence type="ECO:0000313" key="1">
    <source>
        <dbReference type="EMBL" id="EQD49190.1"/>
    </source>
</evidence>
<dbReference type="EMBL" id="AUZX01010109">
    <property type="protein sequence ID" value="EQD49190.1"/>
    <property type="molecule type" value="Genomic_DNA"/>
</dbReference>
<accession>T1B4R8</accession>
<reference evidence="1" key="1">
    <citation type="submission" date="2013-08" db="EMBL/GenBank/DDBJ databases">
        <authorList>
            <person name="Mendez C."/>
            <person name="Richter M."/>
            <person name="Ferrer M."/>
            <person name="Sanchez J."/>
        </authorList>
    </citation>
    <scope>NUCLEOTIDE SEQUENCE</scope>
</reference>
<reference evidence="1" key="2">
    <citation type="journal article" date="2014" name="ISME J.">
        <title>Microbial stratification in low pH oxic and suboxic macroscopic growths along an acid mine drainage.</title>
        <authorList>
            <person name="Mendez-Garcia C."/>
            <person name="Mesa V."/>
            <person name="Sprenger R.R."/>
            <person name="Richter M."/>
            <person name="Diez M.S."/>
            <person name="Solano J."/>
            <person name="Bargiela R."/>
            <person name="Golyshina O.V."/>
            <person name="Manteca A."/>
            <person name="Ramos J.L."/>
            <person name="Gallego J.R."/>
            <person name="Llorente I."/>
            <person name="Martins Dos Santos V.A."/>
            <person name="Jensen O.N."/>
            <person name="Pelaez A.I."/>
            <person name="Sanchez J."/>
            <person name="Ferrer M."/>
        </authorList>
    </citation>
    <scope>NUCLEOTIDE SEQUENCE</scope>
</reference>
<proteinExistence type="predicted"/>
<organism evidence="1">
    <name type="scientific">mine drainage metagenome</name>
    <dbReference type="NCBI Taxonomy" id="410659"/>
    <lineage>
        <taxon>unclassified sequences</taxon>
        <taxon>metagenomes</taxon>
        <taxon>ecological metagenomes</taxon>
    </lineage>
</organism>
<name>T1B4R8_9ZZZZ</name>
<feature type="non-terminal residue" evidence="1">
    <location>
        <position position="1"/>
    </location>
</feature>
<dbReference type="AlphaFoldDB" id="T1B4R8"/>
<sequence>SADFADCLIERTSAATGCGKTMTFDAGAAKFAGMTLIP</sequence>
<protein>
    <submittedName>
        <fullName evidence="1">Uncharacterized protein</fullName>
    </submittedName>
</protein>
<gene>
    <name evidence="1" type="ORF">B1A_13791</name>
</gene>